<evidence type="ECO:0000256" key="10">
    <source>
        <dbReference type="ARBA" id="ARBA00023004"/>
    </source>
</evidence>
<keyword evidence="7" id="KW-0479">Metal-binding</keyword>
<evidence type="ECO:0000313" key="17">
    <source>
        <dbReference type="Proteomes" id="UP000029846"/>
    </source>
</evidence>
<dbReference type="Pfam" id="PF01292">
    <property type="entry name" value="Ni_hydr_CYTB"/>
    <property type="match status" value="1"/>
</dbReference>
<keyword evidence="5" id="KW-0349">Heme</keyword>
<dbReference type="GO" id="GO:0020037">
    <property type="term" value="F:heme binding"/>
    <property type="evidence" value="ECO:0007669"/>
    <property type="project" value="TreeGrafter"/>
</dbReference>
<evidence type="ECO:0000259" key="14">
    <source>
        <dbReference type="Pfam" id="PF01292"/>
    </source>
</evidence>
<evidence type="ECO:0000256" key="6">
    <source>
        <dbReference type="ARBA" id="ARBA00022692"/>
    </source>
</evidence>
<gene>
    <name evidence="15" type="ORF">IT41_16740</name>
    <name evidence="16" type="ORF">SAMN04487972_13015</name>
</gene>
<sequence>MPAPAEYSRPQIALHWIVAVLILWQYLFNEPMAKAWDAIGKGQEPAVNLLVLTHVLAGAAILITAFWRLAIIRQRGVPVMIGDNVLLNGAARATHLGLYALMILMPISGALAWFGGLGAAAGAYNVLKVALLALVVLHVVGALYHRLWLKDAVMERMIRAQD</sequence>
<evidence type="ECO:0000313" key="15">
    <source>
        <dbReference type="EMBL" id="KGJ02686.1"/>
    </source>
</evidence>
<dbReference type="SUPFAM" id="SSF81342">
    <property type="entry name" value="Transmembrane di-heme cytochromes"/>
    <property type="match status" value="1"/>
</dbReference>
<dbReference type="Proteomes" id="UP000182312">
    <property type="component" value="Unassembled WGS sequence"/>
</dbReference>
<dbReference type="PANTHER" id="PTHR30529">
    <property type="entry name" value="CYTOCHROME B561"/>
    <property type="match status" value="1"/>
</dbReference>
<dbReference type="InterPro" id="IPR011577">
    <property type="entry name" value="Cyt_b561_bac/Ni-Hgenase"/>
</dbReference>
<keyword evidence="6 13" id="KW-0812">Transmembrane</keyword>
<keyword evidence="11 13" id="KW-0472">Membrane</keyword>
<proteinExistence type="inferred from homology"/>
<dbReference type="EMBL" id="FOJO01000030">
    <property type="protein sequence ID" value="SFA60662.1"/>
    <property type="molecule type" value="Genomic_DNA"/>
</dbReference>
<feature type="transmembrane region" description="Helical" evidence="13">
    <location>
        <begin position="129"/>
        <end position="149"/>
    </location>
</feature>
<dbReference type="GO" id="GO:0022904">
    <property type="term" value="P:respiratory electron transport chain"/>
    <property type="evidence" value="ECO:0007669"/>
    <property type="project" value="InterPro"/>
</dbReference>
<evidence type="ECO:0000256" key="1">
    <source>
        <dbReference type="ARBA" id="ARBA00001970"/>
    </source>
</evidence>
<dbReference type="Proteomes" id="UP000029846">
    <property type="component" value="Unassembled WGS sequence"/>
</dbReference>
<organism evidence="15 17">
    <name type="scientific">Paracoccus halophilus</name>
    <dbReference type="NCBI Taxonomy" id="376733"/>
    <lineage>
        <taxon>Bacteria</taxon>
        <taxon>Pseudomonadati</taxon>
        <taxon>Pseudomonadota</taxon>
        <taxon>Alphaproteobacteria</taxon>
        <taxon>Rhodobacterales</taxon>
        <taxon>Paracoccaceae</taxon>
        <taxon>Paracoccus</taxon>
    </lineage>
</organism>
<dbReference type="STRING" id="376733.SAMN04487972_13015"/>
<evidence type="ECO:0000256" key="5">
    <source>
        <dbReference type="ARBA" id="ARBA00022617"/>
    </source>
</evidence>
<reference evidence="16 18" key="3">
    <citation type="submission" date="2016-10" db="EMBL/GenBank/DDBJ databases">
        <authorList>
            <person name="de Groot N.N."/>
        </authorList>
    </citation>
    <scope>NUCLEOTIDE SEQUENCE [LARGE SCALE GENOMIC DNA]</scope>
    <source>
        <strain evidence="16 18">CGMCC 1.6117</strain>
    </source>
</reference>
<comment type="similarity">
    <text evidence="12">Belongs to the cytochrome b561 family.</text>
</comment>
<evidence type="ECO:0000256" key="11">
    <source>
        <dbReference type="ARBA" id="ARBA00023136"/>
    </source>
</evidence>
<feature type="transmembrane region" description="Helical" evidence="13">
    <location>
        <begin position="96"/>
        <end position="123"/>
    </location>
</feature>
<keyword evidence="10" id="KW-0408">Iron</keyword>
<comment type="subcellular location">
    <subcellularLocation>
        <location evidence="2">Cell membrane</location>
        <topology evidence="2">Multi-pass membrane protein</topology>
    </subcellularLocation>
</comment>
<keyword evidence="4" id="KW-1003">Cell membrane</keyword>
<dbReference type="PANTHER" id="PTHR30529:SF1">
    <property type="entry name" value="CYTOCHROME B561 HOMOLOG 2"/>
    <property type="match status" value="1"/>
</dbReference>
<reference evidence="15 17" key="1">
    <citation type="submission" date="2014-09" db="EMBL/GenBank/DDBJ databases">
        <authorList>
            <person name="McGinnis J.M."/>
            <person name="Wolfgang W.J."/>
        </authorList>
    </citation>
    <scope>NUCLEOTIDE SEQUENCE [LARGE SCALE GENOMIC DNA]</scope>
    <source>
        <strain evidence="15 17">JCM 14014</strain>
    </source>
</reference>
<evidence type="ECO:0000313" key="16">
    <source>
        <dbReference type="EMBL" id="SFA60662.1"/>
    </source>
</evidence>
<evidence type="ECO:0000256" key="8">
    <source>
        <dbReference type="ARBA" id="ARBA00022982"/>
    </source>
</evidence>
<dbReference type="InterPro" id="IPR052168">
    <property type="entry name" value="Cytochrome_b561_oxidase"/>
</dbReference>
<keyword evidence="8" id="KW-0249">Electron transport</keyword>
<dbReference type="GO" id="GO:0009055">
    <property type="term" value="F:electron transfer activity"/>
    <property type="evidence" value="ECO:0007669"/>
    <property type="project" value="InterPro"/>
</dbReference>
<reference evidence="15 17" key="2">
    <citation type="submission" date="2014-10" db="EMBL/GenBank/DDBJ databases">
        <title>Paracoccus sanguinis sp. nov., isolated from clinical specimens of New York State patients.</title>
        <authorList>
            <person name="Mingle L.A."/>
            <person name="Cole J.A."/>
            <person name="Lapierre P."/>
            <person name="Musser K.A."/>
        </authorList>
    </citation>
    <scope>NUCLEOTIDE SEQUENCE [LARGE SCALE GENOMIC DNA]</scope>
    <source>
        <strain evidence="15 17">JCM 14014</strain>
    </source>
</reference>
<dbReference type="AlphaFoldDB" id="A0A099EXG6"/>
<evidence type="ECO:0000256" key="4">
    <source>
        <dbReference type="ARBA" id="ARBA00022475"/>
    </source>
</evidence>
<dbReference type="RefSeq" id="WP_036743345.1">
    <property type="nucleotide sequence ID" value="NZ_FOJO01000030.1"/>
</dbReference>
<dbReference type="GO" id="GO:0046872">
    <property type="term" value="F:metal ion binding"/>
    <property type="evidence" value="ECO:0007669"/>
    <property type="project" value="UniProtKB-KW"/>
</dbReference>
<dbReference type="eggNOG" id="COG3038">
    <property type="taxonomic scope" value="Bacteria"/>
</dbReference>
<dbReference type="GO" id="GO:0005886">
    <property type="term" value="C:plasma membrane"/>
    <property type="evidence" value="ECO:0007669"/>
    <property type="project" value="UniProtKB-SubCell"/>
</dbReference>
<accession>A0A099EXG6</accession>
<evidence type="ECO:0000256" key="2">
    <source>
        <dbReference type="ARBA" id="ARBA00004651"/>
    </source>
</evidence>
<evidence type="ECO:0000256" key="13">
    <source>
        <dbReference type="SAM" id="Phobius"/>
    </source>
</evidence>
<feature type="transmembrane region" description="Helical" evidence="13">
    <location>
        <begin position="49"/>
        <end position="70"/>
    </location>
</feature>
<protein>
    <submittedName>
        <fullName evidence="16">Cytochrome b561</fullName>
    </submittedName>
</protein>
<keyword evidence="17" id="KW-1185">Reference proteome</keyword>
<dbReference type="InterPro" id="IPR016174">
    <property type="entry name" value="Di-haem_cyt_TM"/>
</dbReference>
<evidence type="ECO:0000256" key="3">
    <source>
        <dbReference type="ARBA" id="ARBA00022448"/>
    </source>
</evidence>
<name>A0A099EXG6_9RHOB</name>
<evidence type="ECO:0000256" key="7">
    <source>
        <dbReference type="ARBA" id="ARBA00022723"/>
    </source>
</evidence>
<evidence type="ECO:0000256" key="9">
    <source>
        <dbReference type="ARBA" id="ARBA00022989"/>
    </source>
</evidence>
<feature type="transmembrane region" description="Helical" evidence="13">
    <location>
        <begin position="12"/>
        <end position="29"/>
    </location>
</feature>
<feature type="domain" description="Cytochrome b561 bacterial/Ni-hydrogenase" evidence="14">
    <location>
        <begin position="7"/>
        <end position="159"/>
    </location>
</feature>
<evidence type="ECO:0000313" key="18">
    <source>
        <dbReference type="Proteomes" id="UP000182312"/>
    </source>
</evidence>
<keyword evidence="9 13" id="KW-1133">Transmembrane helix</keyword>
<comment type="cofactor">
    <cofactor evidence="1">
        <name>heme b</name>
        <dbReference type="ChEBI" id="CHEBI:60344"/>
    </cofactor>
</comment>
<evidence type="ECO:0000256" key="12">
    <source>
        <dbReference type="ARBA" id="ARBA00037975"/>
    </source>
</evidence>
<keyword evidence="3" id="KW-0813">Transport</keyword>
<dbReference type="EMBL" id="JRKN01000033">
    <property type="protein sequence ID" value="KGJ02686.1"/>
    <property type="molecule type" value="Genomic_DNA"/>
</dbReference>